<evidence type="ECO:0000256" key="15">
    <source>
        <dbReference type="ARBA" id="ARBA00023172"/>
    </source>
</evidence>
<dbReference type="GO" id="GO:0004519">
    <property type="term" value="F:endonuclease activity"/>
    <property type="evidence" value="ECO:0007669"/>
    <property type="project" value="UniProtKB-KW"/>
</dbReference>
<keyword evidence="2" id="KW-0645">Protease</keyword>
<keyword evidence="8" id="KW-0255">Endonuclease</keyword>
<dbReference type="InterPro" id="IPR036875">
    <property type="entry name" value="Znf_CCHC_sf"/>
</dbReference>
<dbReference type="InterPro" id="IPR043128">
    <property type="entry name" value="Rev_trsase/Diguanyl_cyclase"/>
</dbReference>
<dbReference type="PANTHER" id="PTHR37984:SF5">
    <property type="entry name" value="PROTEIN NYNRIN-LIKE"/>
    <property type="match status" value="1"/>
</dbReference>
<evidence type="ECO:0000256" key="14">
    <source>
        <dbReference type="ARBA" id="ARBA00023125"/>
    </source>
</evidence>
<dbReference type="Pfam" id="PF03732">
    <property type="entry name" value="Retrotrans_gag"/>
    <property type="match status" value="1"/>
</dbReference>
<gene>
    <name evidence="21" type="ORF">LTRI10_LOCUS16972</name>
</gene>
<keyword evidence="3" id="KW-0808">Transferase</keyword>
<dbReference type="InterPro" id="IPR000477">
    <property type="entry name" value="RT_dom"/>
</dbReference>
<sequence>MNFGWINLRPIFPCSSHGSCHNVPTDQSRGVGAVDARPPVLDYAKMKSLGGRDFKGDVSPDAVVEWLREMEDVFEYLYATPEEKVQYVVFLLKGYARSWWSSVSRVNGERVQFTWEEFLKAFKTEFLPEAFIRAKNNEFANLKQENMTVTEYTIKFVRLLYFEDGLADTEHKKKMRYLHGLRIGLKEKNHRVDEESMATIKEAALKYEAYEVESREEHKAKEEEKKRKFGVNYAGPRYPPRRGPSSFGRTQSQSMSGTSYRAPISSATQFPFCQVCQKRHPGECRRFSGVCFHCGQPGHIMRDCPHSREVRATQSEPSVQFSRAPFRGGYQGGRSGFQSGRGGSQGGRGCGRNRPSGSGTQGTRAQGAPRVYAMTRGEAEVAPEVVTGMLSILGKQLYALIDTGSSHSFMSYTFAHMLRLVPDKLGYTLCVKTPVGDTLKVDSVIRSSFICVEGAFLAADLILLPFDEFDVILGMDFLATHGAVVDCQKKEVLFNTPDKGPVVFRGIKKKETHGFLSALEAFRLVKEGCEAFLAQVTVVNDKKVEDVEVVRDFPDVFPEELPGLPPEREVEFDIELVPGTTPISMAPYRMAPIELKELKEQLQELLDKGFIRPSISPWGAPVLFVKKKDGSMRMCIDYRRLNKATVKNRYPLPRIDDLFDQLEGASVFSKIDLRSGYHQLKVADGATSKTAFRTRYGHYEFLVMPFGLTNAPAVFMALMNRVFHEYLDKFVIVFIDDILIYSKSEEEHKTHLRIVLQILREKQLYAKFSKCEFWLKEVVFLGHVISGRGVEVDPKKVEAVVSWAPPKDVSELRSFLGMAGYYRQFVEGFSKIAAPLTKLLRKNTKYVWDESCQKSFDEPKRRLTTAPVLALPSSQGEFVVYSDASYQGLGCVLMQDGRVIAYASRQLRPHEVNYPTHDLELAAVVFALKIWRHYLYGETFKILTDHKSLKYIMDQKDLNSRQRRWIELLKDYDCTIDYHPGKANVVADALSRKGRKNITDLVDLRAMNVDLEVDGVTGLLALLNIRPLLHDKIREKQKEDPELAKIIQDIEEGKESPFEMVDGMLKMNGRACVPNVDNLRKEILDEAHSSAYAMHPGATKMYHTIKPYFWWRGMKKEAAEHVFTCLVCQKVKAEHQAPVGKLQPLQIPEWKWERITMDFVYGLPPSRGKDAVWVIVDRLTKSAHFLPIRWKPSLETLSQLYIKEIVRLHGVPISIVSDRDPSFTSRFWQSLHDALGTKLYFTSAYHPQTDGQSERTILTLEELLRSCVMQWEESWIDHLPLIEFAYNNQYHSSLGVPPYEALYGRKCRTPLCWDVEGARQISGPEIVQITVDKVKEIRERMRVAQNRQKVYVDTNRREVHFKVGEKVFLKVSPWKGVMRFGKKGKLAPRYIGPYEITEKIGPVAYKLALPPEISQIHNVFHVSMLKRYKVDPSHVIQPEEIELGSDLTFEEVPVEIVDYQIKNLRRKEIPMLKVVWRNQESESATWETEASMREKYPELVATYFAG</sequence>
<evidence type="ECO:0000256" key="7">
    <source>
        <dbReference type="ARBA" id="ARBA00022750"/>
    </source>
</evidence>
<dbReference type="Pfam" id="PF00098">
    <property type="entry name" value="zf-CCHC"/>
    <property type="match status" value="1"/>
</dbReference>
<feature type="compositionally biased region" description="Polar residues" evidence="17">
    <location>
        <begin position="355"/>
        <end position="364"/>
    </location>
</feature>
<evidence type="ECO:0000256" key="11">
    <source>
        <dbReference type="ARBA" id="ARBA00022908"/>
    </source>
</evidence>
<feature type="region of interest" description="Disordered" evidence="17">
    <location>
        <begin position="215"/>
        <end position="260"/>
    </location>
</feature>
<dbReference type="Pfam" id="PF24626">
    <property type="entry name" value="SH3_Tf2-1"/>
    <property type="match status" value="1"/>
</dbReference>
<keyword evidence="4" id="KW-0548">Nucleotidyltransferase</keyword>
<dbReference type="GO" id="GO:0003887">
    <property type="term" value="F:DNA-directed DNA polymerase activity"/>
    <property type="evidence" value="ECO:0007669"/>
    <property type="project" value="UniProtKB-KW"/>
</dbReference>
<dbReference type="InterPro" id="IPR050951">
    <property type="entry name" value="Retrovirus_Pol_polyprotein"/>
</dbReference>
<dbReference type="InterPro" id="IPR021109">
    <property type="entry name" value="Peptidase_aspartic_dom_sf"/>
</dbReference>
<keyword evidence="7" id="KW-0064">Aspartyl protease</keyword>
<keyword evidence="14" id="KW-0238">DNA-binding</keyword>
<keyword evidence="5" id="KW-0540">Nuclease</keyword>
<proteinExistence type="predicted"/>
<evidence type="ECO:0000256" key="10">
    <source>
        <dbReference type="ARBA" id="ARBA00022842"/>
    </source>
</evidence>
<dbReference type="Gene3D" id="1.10.340.70">
    <property type="match status" value="1"/>
</dbReference>
<dbReference type="Gene3D" id="3.30.70.270">
    <property type="match status" value="2"/>
</dbReference>
<evidence type="ECO:0000256" key="17">
    <source>
        <dbReference type="SAM" id="MobiDB-lite"/>
    </source>
</evidence>
<evidence type="ECO:0000256" key="5">
    <source>
        <dbReference type="ARBA" id="ARBA00022722"/>
    </source>
</evidence>
<dbReference type="EMBL" id="OZ034816">
    <property type="protein sequence ID" value="CAL1375156.1"/>
    <property type="molecule type" value="Genomic_DNA"/>
</dbReference>
<evidence type="ECO:0000256" key="1">
    <source>
        <dbReference type="ARBA" id="ARBA00012493"/>
    </source>
</evidence>
<dbReference type="FunFam" id="3.30.70.270:FF:000020">
    <property type="entry name" value="Transposon Tf2-6 polyprotein-like Protein"/>
    <property type="match status" value="1"/>
</dbReference>
<dbReference type="PROSITE" id="PS50878">
    <property type="entry name" value="RT_POL"/>
    <property type="match status" value="1"/>
</dbReference>
<reference evidence="21 22" key="1">
    <citation type="submission" date="2024-04" db="EMBL/GenBank/DDBJ databases">
        <authorList>
            <person name="Fracassetti M."/>
        </authorList>
    </citation>
    <scope>NUCLEOTIDE SEQUENCE [LARGE SCALE GENOMIC DNA]</scope>
</reference>
<dbReference type="GO" id="GO:0015074">
    <property type="term" value="P:DNA integration"/>
    <property type="evidence" value="ECO:0007669"/>
    <property type="project" value="UniProtKB-KW"/>
</dbReference>
<organism evidence="21 22">
    <name type="scientific">Linum trigynum</name>
    <dbReference type="NCBI Taxonomy" id="586398"/>
    <lineage>
        <taxon>Eukaryota</taxon>
        <taxon>Viridiplantae</taxon>
        <taxon>Streptophyta</taxon>
        <taxon>Embryophyta</taxon>
        <taxon>Tracheophyta</taxon>
        <taxon>Spermatophyta</taxon>
        <taxon>Magnoliopsida</taxon>
        <taxon>eudicotyledons</taxon>
        <taxon>Gunneridae</taxon>
        <taxon>Pentapetalae</taxon>
        <taxon>rosids</taxon>
        <taxon>fabids</taxon>
        <taxon>Malpighiales</taxon>
        <taxon>Linaceae</taxon>
        <taxon>Linum</taxon>
    </lineage>
</organism>
<dbReference type="SUPFAM" id="SSF57756">
    <property type="entry name" value="Retrovirus zinc finger-like domains"/>
    <property type="match status" value="1"/>
</dbReference>
<dbReference type="SUPFAM" id="SSF54160">
    <property type="entry name" value="Chromo domain-like"/>
    <property type="match status" value="1"/>
</dbReference>
<dbReference type="InterPro" id="IPR001584">
    <property type="entry name" value="Integrase_cat-core"/>
</dbReference>
<evidence type="ECO:0000256" key="3">
    <source>
        <dbReference type="ARBA" id="ARBA00022679"/>
    </source>
</evidence>
<dbReference type="InterPro" id="IPR036397">
    <property type="entry name" value="RNaseH_sf"/>
</dbReference>
<keyword evidence="12" id="KW-0695">RNA-directed DNA polymerase</keyword>
<dbReference type="InterPro" id="IPR016197">
    <property type="entry name" value="Chromo-like_dom_sf"/>
</dbReference>
<dbReference type="EC" id="2.7.7.49" evidence="1"/>
<dbReference type="InterPro" id="IPR001878">
    <property type="entry name" value="Znf_CCHC"/>
</dbReference>
<dbReference type="GO" id="GO:0008270">
    <property type="term" value="F:zinc ion binding"/>
    <property type="evidence" value="ECO:0007669"/>
    <property type="project" value="UniProtKB-KW"/>
</dbReference>
<dbReference type="InterPro" id="IPR041588">
    <property type="entry name" value="Integrase_H2C2"/>
</dbReference>
<feature type="domain" description="CCHC-type" evidence="18">
    <location>
        <begin position="291"/>
        <end position="305"/>
    </location>
</feature>
<dbReference type="InterPro" id="IPR056924">
    <property type="entry name" value="SH3_Tf2-1"/>
</dbReference>
<dbReference type="InterPro" id="IPR043502">
    <property type="entry name" value="DNA/RNA_pol_sf"/>
</dbReference>
<feature type="domain" description="Reverse transcriptase" evidence="19">
    <location>
        <begin position="606"/>
        <end position="785"/>
    </location>
</feature>
<keyword evidence="11" id="KW-0229">DNA integration</keyword>
<keyword evidence="22" id="KW-1185">Reference proteome</keyword>
<dbReference type="CDD" id="cd01647">
    <property type="entry name" value="RT_LTR"/>
    <property type="match status" value="1"/>
</dbReference>
<keyword evidence="16" id="KW-0863">Zinc-finger</keyword>
<dbReference type="SUPFAM" id="SSF50630">
    <property type="entry name" value="Acid proteases"/>
    <property type="match status" value="1"/>
</dbReference>
<evidence type="ECO:0000313" key="22">
    <source>
        <dbReference type="Proteomes" id="UP001497516"/>
    </source>
</evidence>
<dbReference type="Pfam" id="PF17921">
    <property type="entry name" value="Integrase_H2C2"/>
    <property type="match status" value="1"/>
</dbReference>
<accession>A0AAV2DMM8</accession>
<keyword evidence="9" id="KW-0378">Hydrolase</keyword>
<evidence type="ECO:0000256" key="9">
    <source>
        <dbReference type="ARBA" id="ARBA00022801"/>
    </source>
</evidence>
<evidence type="ECO:0000256" key="12">
    <source>
        <dbReference type="ARBA" id="ARBA00022918"/>
    </source>
</evidence>
<dbReference type="GO" id="GO:0006310">
    <property type="term" value="P:DNA recombination"/>
    <property type="evidence" value="ECO:0007669"/>
    <property type="project" value="UniProtKB-KW"/>
</dbReference>
<evidence type="ECO:0000256" key="13">
    <source>
        <dbReference type="ARBA" id="ARBA00022932"/>
    </source>
</evidence>
<evidence type="ECO:0000256" key="8">
    <source>
        <dbReference type="ARBA" id="ARBA00022759"/>
    </source>
</evidence>
<evidence type="ECO:0000313" key="21">
    <source>
        <dbReference type="EMBL" id="CAL1375156.1"/>
    </source>
</evidence>
<dbReference type="GO" id="GO:0004190">
    <property type="term" value="F:aspartic-type endopeptidase activity"/>
    <property type="evidence" value="ECO:0007669"/>
    <property type="project" value="UniProtKB-KW"/>
</dbReference>
<feature type="compositionally biased region" description="Basic and acidic residues" evidence="17">
    <location>
        <begin position="215"/>
        <end position="226"/>
    </location>
</feature>
<evidence type="ECO:0000259" key="19">
    <source>
        <dbReference type="PROSITE" id="PS50878"/>
    </source>
</evidence>
<dbReference type="Pfam" id="PF17917">
    <property type="entry name" value="RT_RNaseH"/>
    <property type="match status" value="1"/>
</dbReference>
<dbReference type="SUPFAM" id="SSF53098">
    <property type="entry name" value="Ribonuclease H-like"/>
    <property type="match status" value="1"/>
</dbReference>
<feature type="compositionally biased region" description="Polar residues" evidence="17">
    <location>
        <begin position="250"/>
        <end position="260"/>
    </location>
</feature>
<keyword evidence="6" id="KW-0479">Metal-binding</keyword>
<evidence type="ECO:0000256" key="2">
    <source>
        <dbReference type="ARBA" id="ARBA00022670"/>
    </source>
</evidence>
<evidence type="ECO:0000256" key="4">
    <source>
        <dbReference type="ARBA" id="ARBA00022695"/>
    </source>
</evidence>
<dbReference type="GO" id="GO:0003964">
    <property type="term" value="F:RNA-directed DNA polymerase activity"/>
    <property type="evidence" value="ECO:0007669"/>
    <property type="project" value="UniProtKB-KW"/>
</dbReference>
<dbReference type="Gene3D" id="3.30.420.10">
    <property type="entry name" value="Ribonuclease H-like superfamily/Ribonuclease H"/>
    <property type="match status" value="1"/>
</dbReference>
<feature type="compositionally biased region" description="Gly residues" evidence="17">
    <location>
        <begin position="329"/>
        <end position="350"/>
    </location>
</feature>
<dbReference type="InterPro" id="IPR041373">
    <property type="entry name" value="RT_RNaseH"/>
</dbReference>
<dbReference type="Gene3D" id="2.40.70.10">
    <property type="entry name" value="Acid Proteases"/>
    <property type="match status" value="1"/>
</dbReference>
<evidence type="ECO:0000259" key="18">
    <source>
        <dbReference type="PROSITE" id="PS50158"/>
    </source>
</evidence>
<dbReference type="Gene3D" id="3.10.20.370">
    <property type="match status" value="1"/>
</dbReference>
<feature type="region of interest" description="Disordered" evidence="17">
    <location>
        <begin position="313"/>
        <end position="368"/>
    </location>
</feature>
<dbReference type="InterPro" id="IPR005162">
    <property type="entry name" value="Retrotrans_gag_dom"/>
</dbReference>
<dbReference type="Gene3D" id="3.10.10.10">
    <property type="entry name" value="HIV Type 1 Reverse Transcriptase, subunit A, domain 1"/>
    <property type="match status" value="1"/>
</dbReference>
<dbReference type="CDD" id="cd09274">
    <property type="entry name" value="RNase_HI_RT_Ty3"/>
    <property type="match status" value="1"/>
</dbReference>
<dbReference type="Proteomes" id="UP001497516">
    <property type="component" value="Chromosome 3"/>
</dbReference>
<dbReference type="PROSITE" id="PS50158">
    <property type="entry name" value="ZF_CCHC"/>
    <property type="match status" value="1"/>
</dbReference>
<evidence type="ECO:0000256" key="6">
    <source>
        <dbReference type="ARBA" id="ARBA00022723"/>
    </source>
</evidence>
<dbReference type="FunFam" id="3.10.20.370:FF:000001">
    <property type="entry name" value="Retrovirus-related Pol polyprotein from transposon 17.6-like protein"/>
    <property type="match status" value="1"/>
</dbReference>
<dbReference type="GO" id="GO:0006508">
    <property type="term" value="P:proteolysis"/>
    <property type="evidence" value="ECO:0007669"/>
    <property type="project" value="UniProtKB-KW"/>
</dbReference>
<dbReference type="CDD" id="cd00303">
    <property type="entry name" value="retropepsin_like"/>
    <property type="match status" value="1"/>
</dbReference>
<dbReference type="SUPFAM" id="SSF56672">
    <property type="entry name" value="DNA/RNA polymerases"/>
    <property type="match status" value="1"/>
</dbReference>
<dbReference type="PROSITE" id="PS50994">
    <property type="entry name" value="INTEGRASE"/>
    <property type="match status" value="1"/>
</dbReference>
<dbReference type="SMART" id="SM00343">
    <property type="entry name" value="ZnF_C2HC"/>
    <property type="match status" value="1"/>
</dbReference>
<dbReference type="InterPro" id="IPR012337">
    <property type="entry name" value="RNaseH-like_sf"/>
</dbReference>
<keyword evidence="10" id="KW-0460">Magnesium</keyword>
<evidence type="ECO:0000256" key="16">
    <source>
        <dbReference type="PROSITE-ProRule" id="PRU00047"/>
    </source>
</evidence>
<protein>
    <recommendedName>
        <fullName evidence="1">RNA-directed DNA polymerase</fullName>
        <ecNumber evidence="1">2.7.7.49</ecNumber>
    </recommendedName>
</protein>
<keyword evidence="13" id="KW-0239">DNA-directed DNA polymerase</keyword>
<dbReference type="Gene3D" id="4.10.60.10">
    <property type="entry name" value="Zinc finger, CCHC-type"/>
    <property type="match status" value="1"/>
</dbReference>
<keyword evidence="15" id="KW-0233">DNA recombination</keyword>
<keyword evidence="16" id="KW-0862">Zinc</keyword>
<dbReference type="GO" id="GO:0003677">
    <property type="term" value="F:DNA binding"/>
    <property type="evidence" value="ECO:0007669"/>
    <property type="project" value="UniProtKB-KW"/>
</dbReference>
<evidence type="ECO:0000259" key="20">
    <source>
        <dbReference type="PROSITE" id="PS50994"/>
    </source>
</evidence>
<dbReference type="PANTHER" id="PTHR37984">
    <property type="entry name" value="PROTEIN CBG26694"/>
    <property type="match status" value="1"/>
</dbReference>
<dbReference type="Pfam" id="PF00078">
    <property type="entry name" value="RVT_1"/>
    <property type="match status" value="1"/>
</dbReference>
<dbReference type="Pfam" id="PF08284">
    <property type="entry name" value="RVP_2"/>
    <property type="match status" value="1"/>
</dbReference>
<name>A0AAV2DMM8_9ROSI</name>
<feature type="domain" description="Integrase catalytic" evidence="20">
    <location>
        <begin position="1144"/>
        <end position="1306"/>
    </location>
</feature>